<evidence type="ECO:0000256" key="5">
    <source>
        <dbReference type="ARBA" id="ARBA00023004"/>
    </source>
</evidence>
<evidence type="ECO:0000256" key="2">
    <source>
        <dbReference type="ARBA" id="ARBA00022723"/>
    </source>
</evidence>
<dbReference type="GO" id="GO:0005737">
    <property type="term" value="C:cytoplasm"/>
    <property type="evidence" value="ECO:0007669"/>
    <property type="project" value="TreeGrafter"/>
</dbReference>
<dbReference type="InterPro" id="IPR042098">
    <property type="entry name" value="TauD-like_sf"/>
</dbReference>
<keyword evidence="3" id="KW-0223">Dioxygenase</keyword>
<evidence type="ECO:0000256" key="3">
    <source>
        <dbReference type="ARBA" id="ARBA00022964"/>
    </source>
</evidence>
<dbReference type="PANTHER" id="PTHR30468:SF1">
    <property type="entry name" value="ALPHA-KETOGLUTARATE-DEPENDENT SULFONATE DIOXYGENASE"/>
    <property type="match status" value="1"/>
</dbReference>
<dbReference type="InterPro" id="IPR003819">
    <property type="entry name" value="TauD/TfdA-like"/>
</dbReference>
<name>A0A382JQH3_9ZZZZ</name>
<reference evidence="7" key="1">
    <citation type="submission" date="2018-05" db="EMBL/GenBank/DDBJ databases">
        <authorList>
            <person name="Lanie J.A."/>
            <person name="Ng W.-L."/>
            <person name="Kazmierczak K.M."/>
            <person name="Andrzejewski T.M."/>
            <person name="Davidsen T.M."/>
            <person name="Wayne K.J."/>
            <person name="Tettelin H."/>
            <person name="Glass J.I."/>
            <person name="Rusch D."/>
            <person name="Podicherti R."/>
            <person name="Tsui H.-C.T."/>
            <person name="Winkler M.E."/>
        </authorList>
    </citation>
    <scope>NUCLEOTIDE SEQUENCE</scope>
</reference>
<evidence type="ECO:0000256" key="4">
    <source>
        <dbReference type="ARBA" id="ARBA00023002"/>
    </source>
</evidence>
<accession>A0A382JQH3</accession>
<dbReference type="Gene3D" id="3.60.130.10">
    <property type="entry name" value="Clavaminate synthase-like"/>
    <property type="match status" value="1"/>
</dbReference>
<evidence type="ECO:0000259" key="6">
    <source>
        <dbReference type="Pfam" id="PF02668"/>
    </source>
</evidence>
<dbReference type="GO" id="GO:0046872">
    <property type="term" value="F:metal ion binding"/>
    <property type="evidence" value="ECO:0007669"/>
    <property type="project" value="UniProtKB-KW"/>
</dbReference>
<dbReference type="Pfam" id="PF02668">
    <property type="entry name" value="TauD"/>
    <property type="match status" value="1"/>
</dbReference>
<dbReference type="SUPFAM" id="SSF51197">
    <property type="entry name" value="Clavaminate synthase-like"/>
    <property type="match status" value="1"/>
</dbReference>
<dbReference type="GO" id="GO:0016706">
    <property type="term" value="F:2-oxoglutarate-dependent dioxygenase activity"/>
    <property type="evidence" value="ECO:0007669"/>
    <property type="project" value="TreeGrafter"/>
</dbReference>
<feature type="domain" description="TauD/TfdA-like" evidence="6">
    <location>
        <begin position="13"/>
        <end position="239"/>
    </location>
</feature>
<organism evidence="7">
    <name type="scientific">marine metagenome</name>
    <dbReference type="NCBI Taxonomy" id="408172"/>
    <lineage>
        <taxon>unclassified sequences</taxon>
        <taxon>metagenomes</taxon>
        <taxon>ecological metagenomes</taxon>
    </lineage>
</organism>
<evidence type="ECO:0000256" key="1">
    <source>
        <dbReference type="ARBA" id="ARBA00005896"/>
    </source>
</evidence>
<protein>
    <recommendedName>
        <fullName evidence="6">TauD/TfdA-like domain-containing protein</fullName>
    </recommendedName>
</protein>
<feature type="non-terminal residue" evidence="7">
    <location>
        <position position="240"/>
    </location>
</feature>
<proteinExistence type="inferred from homology"/>
<comment type="similarity">
    <text evidence="1">Belongs to the TfdA dioxygenase family.</text>
</comment>
<dbReference type="PANTHER" id="PTHR30468">
    <property type="entry name" value="ALPHA-KETOGLUTARATE-DEPENDENT SULFONATE DIOXYGENASE"/>
    <property type="match status" value="1"/>
</dbReference>
<dbReference type="AlphaFoldDB" id="A0A382JQH3"/>
<gene>
    <name evidence="7" type="ORF">METZ01_LOCUS266426</name>
</gene>
<keyword evidence="4" id="KW-0560">Oxidoreductase</keyword>
<keyword evidence="2" id="KW-0479">Metal-binding</keyword>
<dbReference type="EMBL" id="UINC01075415">
    <property type="protein sequence ID" value="SVC13572.1"/>
    <property type="molecule type" value="Genomic_DNA"/>
</dbReference>
<sequence length="240" mass="27038">MTSAIKHQQITVSGFGRELIDLDISGLDDTDREVILDQYHDSGGLLLIRNQNHLPPAALCDFVCKFGRVEKNKKYNPNFLLSGHPEILKIGNVKDKGEYTALFIQADPPPLLWHTDDSFRHPQPIGSCLYCVNTPPDGGETGFAGMTAAYESLTREMQSKVESLTAVHSYNHLNETLRKKNPHRPPLSEELKRDLPPIKRPLVAQHPETGRKALYIPLCHIEKLVEMDENESRELLEGLL</sequence>
<keyword evidence="5" id="KW-0408">Iron</keyword>
<dbReference type="InterPro" id="IPR051323">
    <property type="entry name" value="AtsK-like"/>
</dbReference>
<evidence type="ECO:0000313" key="7">
    <source>
        <dbReference type="EMBL" id="SVC13572.1"/>
    </source>
</evidence>